<protein>
    <submittedName>
        <fullName evidence="1">Uncharacterized protein</fullName>
    </submittedName>
</protein>
<reference evidence="1 2" key="1">
    <citation type="journal article" date="2008" name="Nature">
        <title>The Trichoplax genome and the nature of placozoans.</title>
        <authorList>
            <person name="Srivastava M."/>
            <person name="Begovic E."/>
            <person name="Chapman J."/>
            <person name="Putnam N.H."/>
            <person name="Hellsten U."/>
            <person name="Kawashima T."/>
            <person name="Kuo A."/>
            <person name="Mitros T."/>
            <person name="Salamov A."/>
            <person name="Carpenter M.L."/>
            <person name="Signorovitch A.Y."/>
            <person name="Moreno M.A."/>
            <person name="Kamm K."/>
            <person name="Grimwood J."/>
            <person name="Schmutz J."/>
            <person name="Shapiro H."/>
            <person name="Grigoriev I.V."/>
            <person name="Buss L.W."/>
            <person name="Schierwater B."/>
            <person name="Dellaporta S.L."/>
            <person name="Rokhsar D.S."/>
        </authorList>
    </citation>
    <scope>NUCLEOTIDE SEQUENCE [LARGE SCALE GENOMIC DNA]</scope>
    <source>
        <strain evidence="1 2">Grell-BS-1999</strain>
    </source>
</reference>
<dbReference type="GeneID" id="6753860"/>
<dbReference type="CTD" id="6753860"/>
<dbReference type="AlphaFoldDB" id="B3RWT2"/>
<dbReference type="RefSeq" id="XP_002113070.1">
    <property type="nucleotide sequence ID" value="XM_002113034.1"/>
</dbReference>
<evidence type="ECO:0000313" key="2">
    <source>
        <dbReference type="Proteomes" id="UP000009022"/>
    </source>
</evidence>
<dbReference type="OrthoDB" id="276540at2759"/>
<organism evidence="1 2">
    <name type="scientific">Trichoplax adhaerens</name>
    <name type="common">Trichoplax reptans</name>
    <dbReference type="NCBI Taxonomy" id="10228"/>
    <lineage>
        <taxon>Eukaryota</taxon>
        <taxon>Metazoa</taxon>
        <taxon>Placozoa</taxon>
        <taxon>Uniplacotomia</taxon>
        <taxon>Trichoplacea</taxon>
        <taxon>Trichoplacidae</taxon>
        <taxon>Trichoplax</taxon>
    </lineage>
</organism>
<accession>B3RWT2</accession>
<sequence length="404" mass="45336">MWARLLSQLYKPCFLNSWGAATLGNRSLVATSNQLMATMQTTFLSQSVVKSCIVPCTAARTANPSFLPTANQSAIIMQTRLLFPSSIRAQSLIVPPPLGSLLLRRTMMMIHSPKGSQQWFTFNSDRYGHGGLKQPLIFNSSILNRFKSNVSFSTMAKPDKKVNMSQSSSHSQHTTIVLSRHDIENFIRSHGNAAFKLTIGITMFLFLTVYIFREYIRENMADEVADVASRSLSDVQVVNQANIISKTLIQDILNDEQTQNAAIKFITQLAEQQETKIALQRLLIYVINDPHTLQQLTILSKKVLDQLMQDEVTKNKLLSYMEMLMKDANTQATLQRVLNNVIGSQQTKDFVALGLRDVIASDVVSHQSIELGKHVCQEVVADKKVQSQLSNSVWSVLKRSLSLW</sequence>
<dbReference type="PhylomeDB" id="B3RWT2"/>
<dbReference type="Proteomes" id="UP000009022">
    <property type="component" value="Unassembled WGS sequence"/>
</dbReference>
<keyword evidence="2" id="KW-1185">Reference proteome</keyword>
<dbReference type="eggNOG" id="ENOG502S7RQ">
    <property type="taxonomic scope" value="Eukaryota"/>
</dbReference>
<dbReference type="PANTHER" id="PTHR37935">
    <property type="entry name" value="CHROMOSOME UNDETERMINED SCAFFOLD_14, WHOLE GENOME SHOTGUN SEQUENCE"/>
    <property type="match status" value="1"/>
</dbReference>
<dbReference type="InParanoid" id="B3RWT2"/>
<gene>
    <name evidence="1" type="ORF">TRIADDRAFT_56867</name>
</gene>
<dbReference type="PANTHER" id="PTHR37935:SF1">
    <property type="entry name" value="CHROMOSOME UNDETERMINED SCAFFOLD_14, WHOLE GENOME SHOTGUN SEQUENCE"/>
    <property type="match status" value="1"/>
</dbReference>
<dbReference type="KEGG" id="tad:TRIADDRAFT_56867"/>
<dbReference type="EMBL" id="DS985245">
    <property type="protein sequence ID" value="EDV25180.1"/>
    <property type="molecule type" value="Genomic_DNA"/>
</dbReference>
<evidence type="ECO:0000313" key="1">
    <source>
        <dbReference type="EMBL" id="EDV25180.1"/>
    </source>
</evidence>
<dbReference type="HOGENOM" id="CLU_682130_0_0_1"/>
<name>B3RWT2_TRIAD</name>
<proteinExistence type="predicted"/>